<proteinExistence type="predicted"/>
<accession>A0A2T0LPX6</accession>
<dbReference type="EMBL" id="PVNH01000010">
    <property type="protein sequence ID" value="PRX45216.1"/>
    <property type="molecule type" value="Genomic_DNA"/>
</dbReference>
<comment type="caution">
    <text evidence="1">The sequence shown here is derived from an EMBL/GenBank/DDBJ whole genome shotgun (WGS) entry which is preliminary data.</text>
</comment>
<reference evidence="1 2" key="1">
    <citation type="submission" date="2018-03" db="EMBL/GenBank/DDBJ databases">
        <title>Genomic Encyclopedia of Type Strains, Phase III (KMG-III): the genomes of soil and plant-associated and newly described type strains.</title>
        <authorList>
            <person name="Whitman W."/>
        </authorList>
    </citation>
    <scope>NUCLEOTIDE SEQUENCE [LARGE SCALE GENOMIC DNA]</scope>
    <source>
        <strain evidence="1 2">CGMCC 4.7125</strain>
    </source>
</reference>
<keyword evidence="2" id="KW-1185">Reference proteome</keyword>
<dbReference type="OrthoDB" id="3637369at2"/>
<sequence length="195" mass="20975">MPSPGTRMGRWGWLLRPGRNPLSRPGDRFEARLLAVLALLVVLAVPAAVAVGGQVHADRLEAARQEAATRQEVRAELMADAPLSVSGPRSEMPHVPARWQDSDGEIRVENVPAPPGTRRGGEVSVWLDESGAVTGPPKTPTGAVFDGIGAGVLTWCGVLLGCVLLQAAAHRLVARMHADRWAREWARVAREWSHS</sequence>
<evidence type="ECO:0000313" key="1">
    <source>
        <dbReference type="EMBL" id="PRX45216.1"/>
    </source>
</evidence>
<dbReference type="PANTHER" id="PTHR42305:SF1">
    <property type="entry name" value="MEMBRANE PROTEIN RV1733C-RELATED"/>
    <property type="match status" value="1"/>
</dbReference>
<dbReference type="Proteomes" id="UP000238362">
    <property type="component" value="Unassembled WGS sequence"/>
</dbReference>
<evidence type="ECO:0008006" key="3">
    <source>
        <dbReference type="Google" id="ProtNLM"/>
    </source>
</evidence>
<dbReference type="RefSeq" id="WP_146147552.1">
    <property type="nucleotide sequence ID" value="NZ_PVNH01000010.1"/>
</dbReference>
<dbReference type="PANTHER" id="PTHR42305">
    <property type="entry name" value="MEMBRANE PROTEIN RV1733C-RELATED"/>
    <property type="match status" value="1"/>
</dbReference>
<protein>
    <recommendedName>
        <fullName evidence="3">Transmembrane protein</fullName>
    </recommendedName>
</protein>
<dbReference type="InterPro" id="IPR039708">
    <property type="entry name" value="MT1774/Rv1733c-like"/>
</dbReference>
<dbReference type="AlphaFoldDB" id="A0A2T0LPX6"/>
<name>A0A2T0LPX6_9PSEU</name>
<evidence type="ECO:0000313" key="2">
    <source>
        <dbReference type="Proteomes" id="UP000238362"/>
    </source>
</evidence>
<organism evidence="1 2">
    <name type="scientific">Prauserella shujinwangii</name>
    <dbReference type="NCBI Taxonomy" id="1453103"/>
    <lineage>
        <taxon>Bacteria</taxon>
        <taxon>Bacillati</taxon>
        <taxon>Actinomycetota</taxon>
        <taxon>Actinomycetes</taxon>
        <taxon>Pseudonocardiales</taxon>
        <taxon>Pseudonocardiaceae</taxon>
        <taxon>Prauserella</taxon>
    </lineage>
</organism>
<gene>
    <name evidence="1" type="ORF">B0I33_110316</name>
</gene>